<reference evidence="2 3" key="1">
    <citation type="submission" date="2019-03" db="EMBL/GenBank/DDBJ databases">
        <title>Lake Tanganyika Metagenome-Assembled Genomes (MAGs).</title>
        <authorList>
            <person name="Tran P."/>
        </authorList>
    </citation>
    <scope>NUCLEOTIDE SEQUENCE [LARGE SCALE GENOMIC DNA]</scope>
    <source>
        <strain evidence="2">K_DeepCast_65m_m2_236</strain>
    </source>
</reference>
<proteinExistence type="predicted"/>
<dbReference type="EMBL" id="VGJX01000087">
    <property type="protein sequence ID" value="MBM3273965.1"/>
    <property type="molecule type" value="Genomic_DNA"/>
</dbReference>
<evidence type="ECO:0000313" key="3">
    <source>
        <dbReference type="Proteomes" id="UP000703893"/>
    </source>
</evidence>
<protein>
    <recommendedName>
        <fullName evidence="4">DUF1640 domain-containing protein</fullName>
    </recommendedName>
</protein>
<accession>A0A938BMG8</accession>
<dbReference type="Proteomes" id="UP000703893">
    <property type="component" value="Unassembled WGS sequence"/>
</dbReference>
<evidence type="ECO:0000256" key="1">
    <source>
        <dbReference type="SAM" id="Phobius"/>
    </source>
</evidence>
<comment type="caution">
    <text evidence="2">The sequence shown here is derived from an EMBL/GenBank/DDBJ whole genome shotgun (WGS) entry which is preliminary data.</text>
</comment>
<gene>
    <name evidence="2" type="ORF">FJZ00_02340</name>
</gene>
<organism evidence="2 3">
    <name type="scientific">Candidatus Tanganyikabacteria bacterium</name>
    <dbReference type="NCBI Taxonomy" id="2961651"/>
    <lineage>
        <taxon>Bacteria</taxon>
        <taxon>Bacillati</taxon>
        <taxon>Candidatus Sericytochromatia</taxon>
        <taxon>Candidatus Tanganyikabacteria</taxon>
    </lineage>
</organism>
<name>A0A938BMG8_9BACT</name>
<evidence type="ECO:0008006" key="4">
    <source>
        <dbReference type="Google" id="ProtNLM"/>
    </source>
</evidence>
<feature type="transmembrane region" description="Helical" evidence="1">
    <location>
        <begin position="64"/>
        <end position="82"/>
    </location>
</feature>
<sequence length="103" mass="11296">MASYQRETIDALIADLRAEMAAGFASLRAELATKTEVADLRVEMLAMEGRLTARIERMYGEWKVWFVVFGAIIAVVSSGPGARVVSTVWPEPHRAPPPAALPR</sequence>
<keyword evidence="1" id="KW-0812">Transmembrane</keyword>
<dbReference type="AlphaFoldDB" id="A0A938BMG8"/>
<evidence type="ECO:0000313" key="2">
    <source>
        <dbReference type="EMBL" id="MBM3273965.1"/>
    </source>
</evidence>
<keyword evidence="1" id="KW-0472">Membrane</keyword>
<keyword evidence="1" id="KW-1133">Transmembrane helix</keyword>